<organism evidence="2 3">
    <name type="scientific">Linnemannia exigua</name>
    <dbReference type="NCBI Taxonomy" id="604196"/>
    <lineage>
        <taxon>Eukaryota</taxon>
        <taxon>Fungi</taxon>
        <taxon>Fungi incertae sedis</taxon>
        <taxon>Mucoromycota</taxon>
        <taxon>Mortierellomycotina</taxon>
        <taxon>Mortierellomycetes</taxon>
        <taxon>Mortierellales</taxon>
        <taxon>Mortierellaceae</taxon>
        <taxon>Linnemannia</taxon>
    </lineage>
</organism>
<evidence type="ECO:0000256" key="1">
    <source>
        <dbReference type="SAM" id="MobiDB-lite"/>
    </source>
</evidence>
<evidence type="ECO:0000313" key="3">
    <source>
        <dbReference type="Proteomes" id="UP001194580"/>
    </source>
</evidence>
<proteinExistence type="predicted"/>
<dbReference type="EMBL" id="JAAAIL010000389">
    <property type="protein sequence ID" value="KAG0276247.1"/>
    <property type="molecule type" value="Genomic_DNA"/>
</dbReference>
<name>A0AAD4DGX5_9FUNG</name>
<feature type="compositionally biased region" description="Polar residues" evidence="1">
    <location>
        <begin position="154"/>
        <end position="172"/>
    </location>
</feature>
<reference evidence="2" key="1">
    <citation type="journal article" date="2020" name="Fungal Divers.">
        <title>Resolving the Mortierellaceae phylogeny through synthesis of multi-gene phylogenetics and phylogenomics.</title>
        <authorList>
            <person name="Vandepol N."/>
            <person name="Liber J."/>
            <person name="Desiro A."/>
            <person name="Na H."/>
            <person name="Kennedy M."/>
            <person name="Barry K."/>
            <person name="Grigoriev I.V."/>
            <person name="Miller A.N."/>
            <person name="O'Donnell K."/>
            <person name="Stajich J.E."/>
            <person name="Bonito G."/>
        </authorList>
    </citation>
    <scope>NUCLEOTIDE SEQUENCE</scope>
    <source>
        <strain evidence="2">NRRL 28262</strain>
    </source>
</reference>
<dbReference type="Proteomes" id="UP001194580">
    <property type="component" value="Unassembled WGS sequence"/>
</dbReference>
<feature type="compositionally biased region" description="Polar residues" evidence="1">
    <location>
        <begin position="50"/>
        <end position="60"/>
    </location>
</feature>
<accession>A0AAD4DGX5</accession>
<comment type="caution">
    <text evidence="2">The sequence shown here is derived from an EMBL/GenBank/DDBJ whole genome shotgun (WGS) entry which is preliminary data.</text>
</comment>
<gene>
    <name evidence="2" type="ORF">BGZ95_007784</name>
</gene>
<feature type="compositionally biased region" description="Acidic residues" evidence="1">
    <location>
        <begin position="61"/>
        <end position="77"/>
    </location>
</feature>
<feature type="region of interest" description="Disordered" evidence="1">
    <location>
        <begin position="149"/>
        <end position="209"/>
    </location>
</feature>
<sequence>MATLFAQNPITLRNPFSLLDTDFNLENPIVAASTATAADVPNTEADLDLSTWSVVNSPSASDDEDSHSDDEDNDDDEIYHWQSSDSSTGANQSSIESDAQVRKLEPLHLSSVKDGFTNISKAMTARSINSLSASCPQHRGAWVLKVNKRRNKSQEPQLQHQESETDSTQTHHNNNDKRRLSHTGSTPSSPSKTKSTRVETEQDLDSDDLDNDDILYMYMTEHELSKSSKASQIKNTRIATTYERELAKDLRCYSEETDKVDKKLLRQRPTKAAGGCSSYRKNNKKAYFDEL</sequence>
<protein>
    <submittedName>
        <fullName evidence="2">Uncharacterized protein</fullName>
    </submittedName>
</protein>
<dbReference type="AlphaFoldDB" id="A0AAD4DGX5"/>
<feature type="compositionally biased region" description="Polar residues" evidence="1">
    <location>
        <begin position="81"/>
        <end position="97"/>
    </location>
</feature>
<keyword evidence="3" id="KW-1185">Reference proteome</keyword>
<feature type="region of interest" description="Disordered" evidence="1">
    <location>
        <begin position="50"/>
        <end position="99"/>
    </location>
</feature>
<evidence type="ECO:0000313" key="2">
    <source>
        <dbReference type="EMBL" id="KAG0276247.1"/>
    </source>
</evidence>